<keyword evidence="1" id="KW-0503">Monooxygenase</keyword>
<dbReference type="GO" id="GO:0004497">
    <property type="term" value="F:monooxygenase activity"/>
    <property type="evidence" value="ECO:0007669"/>
    <property type="project" value="UniProtKB-KW"/>
</dbReference>
<keyword evidence="2" id="KW-1185">Reference proteome</keyword>
<dbReference type="KEGG" id="sace:GIY23_11695"/>
<dbReference type="RefSeq" id="WP_154076683.1">
    <property type="nucleotide sequence ID" value="NZ_CP045929.1"/>
</dbReference>
<keyword evidence="1" id="KW-0560">Oxidoreductase</keyword>
<dbReference type="EMBL" id="CP045929">
    <property type="protein sequence ID" value="QGK70100.1"/>
    <property type="molecule type" value="Genomic_DNA"/>
</dbReference>
<proteinExistence type="predicted"/>
<accession>A0A5Q3Q8G7</accession>
<dbReference type="Gene3D" id="3.30.70.100">
    <property type="match status" value="1"/>
</dbReference>
<reference evidence="2" key="1">
    <citation type="submission" date="2019-11" db="EMBL/GenBank/DDBJ databases">
        <title>The complete genome sequence of Saccharopolyspora sp. E2A.</title>
        <authorList>
            <person name="Zhang G."/>
        </authorList>
    </citation>
    <scope>NUCLEOTIDE SEQUENCE [LARGE SCALE GENOMIC DNA]</scope>
    <source>
        <strain evidence="2">E2A</strain>
    </source>
</reference>
<dbReference type="InterPro" id="IPR011008">
    <property type="entry name" value="Dimeric_a/b-barrel"/>
</dbReference>
<name>A0A5Q3Q8G7_9PSEU</name>
<dbReference type="SUPFAM" id="SSF54909">
    <property type="entry name" value="Dimeric alpha+beta barrel"/>
    <property type="match status" value="1"/>
</dbReference>
<sequence length="100" mass="10970">MVTVGLMVRVEAKPGMESEVESFLRDALPLAEEEPDTVAWFATRLGQSTFGIFDVFPDDEGRRTHLAGPIAEALSERTDDLLAEPPTIEHLDVLAHKLPG</sequence>
<evidence type="ECO:0000313" key="1">
    <source>
        <dbReference type="EMBL" id="QGK70100.1"/>
    </source>
</evidence>
<gene>
    <name evidence="1" type="ORF">GIY23_11695</name>
</gene>
<protein>
    <submittedName>
        <fullName evidence="1">Antibiotic biosynthesis monooxygenase</fullName>
    </submittedName>
</protein>
<dbReference type="Proteomes" id="UP000371041">
    <property type="component" value="Chromosome"/>
</dbReference>
<evidence type="ECO:0000313" key="2">
    <source>
        <dbReference type="Proteomes" id="UP000371041"/>
    </source>
</evidence>
<organism evidence="1 2">
    <name type="scientific">Allosaccharopolyspora coralli</name>
    <dbReference type="NCBI Taxonomy" id="2665642"/>
    <lineage>
        <taxon>Bacteria</taxon>
        <taxon>Bacillati</taxon>
        <taxon>Actinomycetota</taxon>
        <taxon>Actinomycetes</taxon>
        <taxon>Pseudonocardiales</taxon>
        <taxon>Pseudonocardiaceae</taxon>
        <taxon>Allosaccharopolyspora</taxon>
    </lineage>
</organism>
<dbReference type="AlphaFoldDB" id="A0A5Q3Q8G7"/>